<keyword evidence="10" id="KW-1185">Reference proteome</keyword>
<comment type="similarity">
    <text evidence="2">Belongs to the SPCS1 family.</text>
</comment>
<feature type="transmembrane region" description="Helical" evidence="7">
    <location>
        <begin position="758"/>
        <end position="779"/>
    </location>
</feature>
<dbReference type="Pfam" id="PF01740">
    <property type="entry name" value="STAS"/>
    <property type="match status" value="1"/>
</dbReference>
<dbReference type="PANTHER" id="PTHR11814">
    <property type="entry name" value="SULFATE TRANSPORTER"/>
    <property type="match status" value="1"/>
</dbReference>
<feature type="transmembrane region" description="Helical" evidence="7">
    <location>
        <begin position="326"/>
        <end position="346"/>
    </location>
</feature>
<feature type="transmembrane region" description="Helical" evidence="7">
    <location>
        <begin position="512"/>
        <end position="537"/>
    </location>
</feature>
<gene>
    <name evidence="9" type="ORF">ALC57_12811</name>
</gene>
<dbReference type="GO" id="GO:0005787">
    <property type="term" value="C:signal peptidase complex"/>
    <property type="evidence" value="ECO:0007669"/>
    <property type="project" value="InterPro"/>
</dbReference>
<dbReference type="Gene3D" id="3.30.750.24">
    <property type="entry name" value="STAS domain"/>
    <property type="match status" value="1"/>
</dbReference>
<evidence type="ECO:0000313" key="10">
    <source>
        <dbReference type="Proteomes" id="UP000078492"/>
    </source>
</evidence>
<dbReference type="AlphaFoldDB" id="A0A151J0H9"/>
<feature type="transmembrane region" description="Helical" evidence="7">
    <location>
        <begin position="735"/>
        <end position="752"/>
    </location>
</feature>
<feature type="transmembrane region" description="Helical" evidence="7">
    <location>
        <begin position="297"/>
        <end position="314"/>
    </location>
</feature>
<evidence type="ECO:0000256" key="2">
    <source>
        <dbReference type="ARBA" id="ARBA00005245"/>
    </source>
</evidence>
<accession>A0A151J0H9</accession>
<feature type="transmembrane region" description="Helical" evidence="7">
    <location>
        <begin position="424"/>
        <end position="443"/>
    </location>
</feature>
<evidence type="ECO:0000256" key="4">
    <source>
        <dbReference type="ARBA" id="ARBA00022824"/>
    </source>
</evidence>
<evidence type="ECO:0000259" key="8">
    <source>
        <dbReference type="PROSITE" id="PS50801"/>
    </source>
</evidence>
<feature type="transmembrane region" description="Helical" evidence="7">
    <location>
        <begin position="174"/>
        <end position="193"/>
    </location>
</feature>
<dbReference type="InterPro" id="IPR001902">
    <property type="entry name" value="SLC26A/SulP_fam"/>
</dbReference>
<evidence type="ECO:0000256" key="5">
    <source>
        <dbReference type="ARBA" id="ARBA00022989"/>
    </source>
</evidence>
<keyword evidence="3 7" id="KW-0812">Transmembrane</keyword>
<dbReference type="Proteomes" id="UP000078492">
    <property type="component" value="Unassembled WGS sequence"/>
</dbReference>
<name>A0A151J0H9_9HYME</name>
<dbReference type="GO" id="GO:0006465">
    <property type="term" value="P:signal peptide processing"/>
    <property type="evidence" value="ECO:0007669"/>
    <property type="project" value="InterPro"/>
</dbReference>
<proteinExistence type="inferred from homology"/>
<dbReference type="InterPro" id="IPR002645">
    <property type="entry name" value="STAS_dom"/>
</dbReference>
<keyword evidence="6 7" id="KW-0472">Membrane</keyword>
<dbReference type="NCBIfam" id="TIGR00815">
    <property type="entry name" value="sulP"/>
    <property type="match status" value="1"/>
</dbReference>
<dbReference type="EMBL" id="KQ980629">
    <property type="protein sequence ID" value="KYN15016.1"/>
    <property type="molecule type" value="Genomic_DNA"/>
</dbReference>
<dbReference type="InterPro" id="IPR009542">
    <property type="entry name" value="Spc1/SPCS1"/>
</dbReference>
<feature type="domain" description="STAS" evidence="8">
    <location>
        <begin position="566"/>
        <end position="703"/>
    </location>
</feature>
<protein>
    <submittedName>
        <fullName evidence="9">Prestin</fullName>
    </submittedName>
</protein>
<dbReference type="Pfam" id="PF06645">
    <property type="entry name" value="SPC12"/>
    <property type="match status" value="1"/>
</dbReference>
<dbReference type="PROSITE" id="PS50801">
    <property type="entry name" value="STAS"/>
    <property type="match status" value="1"/>
</dbReference>
<dbReference type="SUPFAM" id="SSF52091">
    <property type="entry name" value="SpoIIaa-like"/>
    <property type="match status" value="1"/>
</dbReference>
<keyword evidence="5 7" id="KW-1133">Transmembrane helix</keyword>
<evidence type="ECO:0000256" key="1">
    <source>
        <dbReference type="ARBA" id="ARBA00004477"/>
    </source>
</evidence>
<organism evidence="9 10">
    <name type="scientific">Trachymyrmex cornetzi</name>
    <dbReference type="NCBI Taxonomy" id="471704"/>
    <lineage>
        <taxon>Eukaryota</taxon>
        <taxon>Metazoa</taxon>
        <taxon>Ecdysozoa</taxon>
        <taxon>Arthropoda</taxon>
        <taxon>Hexapoda</taxon>
        <taxon>Insecta</taxon>
        <taxon>Pterygota</taxon>
        <taxon>Neoptera</taxon>
        <taxon>Endopterygota</taxon>
        <taxon>Hymenoptera</taxon>
        <taxon>Apocrita</taxon>
        <taxon>Aculeata</taxon>
        <taxon>Formicoidea</taxon>
        <taxon>Formicidae</taxon>
        <taxon>Myrmicinae</taxon>
        <taxon>Trachymyrmex</taxon>
    </lineage>
</organism>
<dbReference type="STRING" id="471704.A0A151J0H9"/>
<evidence type="ECO:0000256" key="6">
    <source>
        <dbReference type="ARBA" id="ARBA00023136"/>
    </source>
</evidence>
<dbReference type="Pfam" id="PF00916">
    <property type="entry name" value="Sulfate_transp"/>
    <property type="match status" value="1"/>
</dbReference>
<evidence type="ECO:0000256" key="3">
    <source>
        <dbReference type="ARBA" id="ARBA00022692"/>
    </source>
</evidence>
<feature type="transmembrane region" description="Helical" evidence="7">
    <location>
        <begin position="213"/>
        <end position="235"/>
    </location>
</feature>
<feature type="transmembrane region" description="Helical" evidence="7">
    <location>
        <begin position="480"/>
        <end position="500"/>
    </location>
</feature>
<sequence length="801" mass="89550">MNNKHSNLLIGIRRKYVIMRAHMYTHTRTQSVISSNCCLFADYLSDDMSTTGPELMVRRPVYQQDELNHLCKYVKPKRILSNEMSKRCKNIKPVALLKKTIPLIDWLWSYDWKNNILGDIVAGITVAVMHIPQGMAYAILGNVPPIIGIYMAFFPVLVYFFLGTSRHNSMGTFALVCMMTGKVITTYSSPAVWTNNTSVENGTLISDVNHQYSPVEVATVVTFTVAIIQLGMYVLRLGIISSLLADSLVSGFTTSAAIHVFTSQIRDLFGLSDLPRRKGAFKLILTYVDIFNSINNINITAVILSCITILALIFNNEVLKPKISKFCPFPIPIEMFAVVIGTLISMQMNLADTYNVVTVGDIPVGLPVPSVPPLSLVPNVLVDSFVITMVAYTISMSMALIFAQKEGYEIDSNQELIAQGLGNLVGSFFSCMPITASLSRSLIQQTVGGHTQLASLISCGILMSVLLWIGPFFQPLPRCVLASIIVVALKGMLIKVSEFIKFWRLDKMDAGIWIVTFIIVILFDVEYGLLGGILLCIGRLLVLATRPYTCKLALAPGTELYLDTKRYKGTVEIPGIKIFHYSGSLNFASKQYFREEVYKVAELVPQKEFKKRLQVTYNSTIVEEIKKLRILVLDFTALSHIDLAGANAVRNIIDEYCGIEVSVYIAGCSGPVYETLRKFNLVEHNENHFFAIFPTVADAVHFARSHSEVPSTWNTCTHDENDYDGQARAEKLSRVIITLFGVVGFIWGYVIQQFSQTIYILSAGFVMAALITVPPWPMYRRKPLDWQKPQFEVVPKLKKKK</sequence>
<keyword evidence="4" id="KW-0256">Endoplasmic reticulum</keyword>
<dbReference type="CDD" id="cd07042">
    <property type="entry name" value="STAS_SulP_like_sulfate_transporter"/>
    <property type="match status" value="1"/>
</dbReference>
<feature type="transmembrane region" description="Helical" evidence="7">
    <location>
        <begin position="455"/>
        <end position="473"/>
    </location>
</feature>
<dbReference type="GO" id="GO:0055085">
    <property type="term" value="P:transmembrane transport"/>
    <property type="evidence" value="ECO:0007669"/>
    <property type="project" value="InterPro"/>
</dbReference>
<dbReference type="InterPro" id="IPR036513">
    <property type="entry name" value="STAS_dom_sf"/>
</dbReference>
<comment type="subcellular location">
    <subcellularLocation>
        <location evidence="1">Endoplasmic reticulum membrane</location>
        <topology evidence="1">Multi-pass membrane protein</topology>
    </subcellularLocation>
</comment>
<reference evidence="9 10" key="1">
    <citation type="submission" date="2015-09" db="EMBL/GenBank/DDBJ databases">
        <title>Trachymyrmex cornetzi WGS genome.</title>
        <authorList>
            <person name="Nygaard S."/>
            <person name="Hu H."/>
            <person name="Boomsma J."/>
            <person name="Zhang G."/>
        </authorList>
    </citation>
    <scope>NUCLEOTIDE SEQUENCE [LARGE SCALE GENOMIC DNA]</scope>
    <source>
        <strain evidence="9">Tcor2-1</strain>
        <tissue evidence="9">Whole body</tissue>
    </source>
</reference>
<evidence type="ECO:0000313" key="9">
    <source>
        <dbReference type="EMBL" id="KYN15016.1"/>
    </source>
</evidence>
<dbReference type="InterPro" id="IPR011547">
    <property type="entry name" value="SLC26A/SulP_dom"/>
</dbReference>
<feature type="transmembrane region" description="Helical" evidence="7">
    <location>
        <begin position="380"/>
        <end position="403"/>
    </location>
</feature>
<feature type="transmembrane region" description="Helical" evidence="7">
    <location>
        <begin position="146"/>
        <end position="162"/>
    </location>
</feature>
<evidence type="ECO:0000256" key="7">
    <source>
        <dbReference type="SAM" id="Phobius"/>
    </source>
</evidence>